<comment type="caution">
    <text evidence="1">The sequence shown here is derived from an EMBL/GenBank/DDBJ whole genome shotgun (WGS) entry which is preliminary data.</text>
</comment>
<name>A0ACB8YC37_9ASTR</name>
<organism evidence="1 2">
    <name type="scientific">Smallanthus sonchifolius</name>
    <dbReference type="NCBI Taxonomy" id="185202"/>
    <lineage>
        <taxon>Eukaryota</taxon>
        <taxon>Viridiplantae</taxon>
        <taxon>Streptophyta</taxon>
        <taxon>Embryophyta</taxon>
        <taxon>Tracheophyta</taxon>
        <taxon>Spermatophyta</taxon>
        <taxon>Magnoliopsida</taxon>
        <taxon>eudicotyledons</taxon>
        <taxon>Gunneridae</taxon>
        <taxon>Pentapetalae</taxon>
        <taxon>asterids</taxon>
        <taxon>campanulids</taxon>
        <taxon>Asterales</taxon>
        <taxon>Asteraceae</taxon>
        <taxon>Asteroideae</taxon>
        <taxon>Heliantheae alliance</taxon>
        <taxon>Millerieae</taxon>
        <taxon>Smallanthus</taxon>
    </lineage>
</organism>
<protein>
    <submittedName>
        <fullName evidence="1">Uncharacterized protein</fullName>
    </submittedName>
</protein>
<dbReference type="Proteomes" id="UP001056120">
    <property type="component" value="Linkage Group LG28"/>
</dbReference>
<gene>
    <name evidence="1" type="ORF">L1987_83011</name>
</gene>
<reference evidence="2" key="1">
    <citation type="journal article" date="2022" name="Mol. Ecol. Resour.">
        <title>The genomes of chicory, endive, great burdock and yacon provide insights into Asteraceae palaeo-polyploidization history and plant inulin production.</title>
        <authorList>
            <person name="Fan W."/>
            <person name="Wang S."/>
            <person name="Wang H."/>
            <person name="Wang A."/>
            <person name="Jiang F."/>
            <person name="Liu H."/>
            <person name="Zhao H."/>
            <person name="Xu D."/>
            <person name="Zhang Y."/>
        </authorList>
    </citation>
    <scope>NUCLEOTIDE SEQUENCE [LARGE SCALE GENOMIC DNA]</scope>
    <source>
        <strain evidence="2">cv. Yunnan</strain>
    </source>
</reference>
<evidence type="ECO:0000313" key="1">
    <source>
        <dbReference type="EMBL" id="KAI3682773.1"/>
    </source>
</evidence>
<sequence length="101" mass="11522">MCDSPKYVEAIIRTVQELFPETRVIPDTPPENQRQSSVRSFRTRSVAKQQKKITCSNVVASPKATDDAPKNTELVDNNPQVSKLLSFDWTNVHRNYLVSME</sequence>
<accession>A0ACB8YC37</accession>
<dbReference type="EMBL" id="CM042045">
    <property type="protein sequence ID" value="KAI3682773.1"/>
    <property type="molecule type" value="Genomic_DNA"/>
</dbReference>
<proteinExistence type="predicted"/>
<evidence type="ECO:0000313" key="2">
    <source>
        <dbReference type="Proteomes" id="UP001056120"/>
    </source>
</evidence>
<keyword evidence="2" id="KW-1185">Reference proteome</keyword>
<reference evidence="1 2" key="2">
    <citation type="journal article" date="2022" name="Mol. Ecol. Resour.">
        <title>The genomes of chicory, endive, great burdock and yacon provide insights into Asteraceae paleo-polyploidization history and plant inulin production.</title>
        <authorList>
            <person name="Fan W."/>
            <person name="Wang S."/>
            <person name="Wang H."/>
            <person name="Wang A."/>
            <person name="Jiang F."/>
            <person name="Liu H."/>
            <person name="Zhao H."/>
            <person name="Xu D."/>
            <person name="Zhang Y."/>
        </authorList>
    </citation>
    <scope>NUCLEOTIDE SEQUENCE [LARGE SCALE GENOMIC DNA]</scope>
    <source>
        <strain evidence="2">cv. Yunnan</strain>
        <tissue evidence="1">Leaves</tissue>
    </source>
</reference>